<dbReference type="Pfam" id="PF05056">
    <property type="entry name" value="DUF674"/>
    <property type="match status" value="2"/>
</dbReference>
<dbReference type="PANTHER" id="PTHR33103">
    <property type="entry name" value="OS01G0153900 PROTEIN"/>
    <property type="match status" value="1"/>
</dbReference>
<accession>A0A9N7R384</accession>
<dbReference type="InterPro" id="IPR007750">
    <property type="entry name" value="DUF674"/>
</dbReference>
<dbReference type="AlphaFoldDB" id="A0A9N7R384"/>
<evidence type="ECO:0000313" key="1">
    <source>
        <dbReference type="EMBL" id="CAA0808596.1"/>
    </source>
</evidence>
<sequence length="280" mass="30731">MVTDDLTVTPLCVTSSLSILDRQGIPLSDVEELELNIGLEEALSILKASLTSTSALTNGLFEPSIRTVRPMSGGTLHPRSVFDKECRKLKLVISGFKATNRYFTCGRPFSGKHNFSMYYDTVRCDCGKTMSTQTILRSCETSEDGDDRAFCTKGAFFIISDDMRVVLAGPVLRTLAELGIRDTKGAEMRNVTFGYNEIIDLLQGMFMSRTPLTDVIIGKAQSLSILDRLGIPLSDVEELELNIGLEEALSILKASLASTSALTNGLFEPSLRKCVKQEQH</sequence>
<evidence type="ECO:0000313" key="2">
    <source>
        <dbReference type="Proteomes" id="UP001153555"/>
    </source>
</evidence>
<organism evidence="1 2">
    <name type="scientific">Striga hermonthica</name>
    <name type="common">Purple witchweed</name>
    <name type="synonym">Buchnera hermonthica</name>
    <dbReference type="NCBI Taxonomy" id="68872"/>
    <lineage>
        <taxon>Eukaryota</taxon>
        <taxon>Viridiplantae</taxon>
        <taxon>Streptophyta</taxon>
        <taxon>Embryophyta</taxon>
        <taxon>Tracheophyta</taxon>
        <taxon>Spermatophyta</taxon>
        <taxon>Magnoliopsida</taxon>
        <taxon>eudicotyledons</taxon>
        <taxon>Gunneridae</taxon>
        <taxon>Pentapetalae</taxon>
        <taxon>asterids</taxon>
        <taxon>lamiids</taxon>
        <taxon>Lamiales</taxon>
        <taxon>Orobanchaceae</taxon>
        <taxon>Buchnereae</taxon>
        <taxon>Striga</taxon>
    </lineage>
</organism>
<dbReference type="Proteomes" id="UP001153555">
    <property type="component" value="Unassembled WGS sequence"/>
</dbReference>
<name>A0A9N7R384_STRHE</name>
<evidence type="ECO:0008006" key="3">
    <source>
        <dbReference type="Google" id="ProtNLM"/>
    </source>
</evidence>
<proteinExistence type="predicted"/>
<reference evidence="1" key="1">
    <citation type="submission" date="2019-12" db="EMBL/GenBank/DDBJ databases">
        <authorList>
            <person name="Scholes J."/>
        </authorList>
    </citation>
    <scope>NUCLEOTIDE SEQUENCE</scope>
</reference>
<dbReference type="EMBL" id="CACSLK010003174">
    <property type="protein sequence ID" value="CAA0808596.1"/>
    <property type="molecule type" value="Genomic_DNA"/>
</dbReference>
<gene>
    <name evidence="1" type="ORF">SHERM_10826</name>
</gene>
<comment type="caution">
    <text evidence="1">The sequence shown here is derived from an EMBL/GenBank/DDBJ whole genome shotgun (WGS) entry which is preliminary data.</text>
</comment>
<dbReference type="PANTHER" id="PTHR33103:SF27">
    <property type="entry name" value="OS04G0594700 PROTEIN"/>
    <property type="match status" value="1"/>
</dbReference>
<keyword evidence="2" id="KW-1185">Reference proteome</keyword>
<dbReference type="OrthoDB" id="1099638at2759"/>
<protein>
    <recommendedName>
        <fullName evidence="3">DUF674 family protein</fullName>
    </recommendedName>
</protein>